<sequence length="65" mass="7174">MSKHPLDHGHAGSAQRAKRYAEAERANRPSRAAKILQQRAKPGGTKPSGDGRLLRFLTIERRAEA</sequence>
<dbReference type="EMBL" id="QDKM01000008">
    <property type="protein sequence ID" value="PVH27899.1"/>
    <property type="molecule type" value="Genomic_DNA"/>
</dbReference>
<accession>A0A2T8HR22</accession>
<dbReference type="RefSeq" id="WP_116559421.1">
    <property type="nucleotide sequence ID" value="NZ_QDKM01000008.1"/>
</dbReference>
<proteinExistence type="predicted"/>
<protein>
    <submittedName>
        <fullName evidence="2">Uncharacterized protein</fullName>
    </submittedName>
</protein>
<name>A0A2T8HR22_9RHOB</name>
<reference evidence="2 3" key="1">
    <citation type="submission" date="2018-04" db="EMBL/GenBank/DDBJ databases">
        <title>Pararhodobacter oceanense sp. nov., isolated from marine intertidal sediment.</title>
        <authorList>
            <person name="Wang X.-L."/>
            <person name="Du Z.-J."/>
        </authorList>
    </citation>
    <scope>NUCLEOTIDE SEQUENCE [LARGE SCALE GENOMIC DNA]</scope>
    <source>
        <strain evidence="2 3">AM505</strain>
    </source>
</reference>
<comment type="caution">
    <text evidence="2">The sequence shown here is derived from an EMBL/GenBank/DDBJ whole genome shotgun (WGS) entry which is preliminary data.</text>
</comment>
<evidence type="ECO:0000313" key="3">
    <source>
        <dbReference type="Proteomes" id="UP000245911"/>
    </source>
</evidence>
<evidence type="ECO:0000313" key="2">
    <source>
        <dbReference type="EMBL" id="PVH27899.1"/>
    </source>
</evidence>
<dbReference type="AlphaFoldDB" id="A0A2T8HR22"/>
<dbReference type="Proteomes" id="UP000245911">
    <property type="component" value="Unassembled WGS sequence"/>
</dbReference>
<organism evidence="2 3">
    <name type="scientific">Pararhodobacter oceanensis</name>
    <dbReference type="NCBI Taxonomy" id="2172121"/>
    <lineage>
        <taxon>Bacteria</taxon>
        <taxon>Pseudomonadati</taxon>
        <taxon>Pseudomonadota</taxon>
        <taxon>Alphaproteobacteria</taxon>
        <taxon>Rhodobacterales</taxon>
        <taxon>Paracoccaceae</taxon>
        <taxon>Pararhodobacter</taxon>
    </lineage>
</organism>
<gene>
    <name evidence="2" type="ORF">DDE20_15440</name>
</gene>
<evidence type="ECO:0000256" key="1">
    <source>
        <dbReference type="SAM" id="MobiDB-lite"/>
    </source>
</evidence>
<dbReference type="OrthoDB" id="7872038at2"/>
<keyword evidence="3" id="KW-1185">Reference proteome</keyword>
<feature type="compositionally biased region" description="Basic and acidic residues" evidence="1">
    <location>
        <begin position="1"/>
        <end position="10"/>
    </location>
</feature>
<feature type="region of interest" description="Disordered" evidence="1">
    <location>
        <begin position="1"/>
        <end position="53"/>
    </location>
</feature>